<reference evidence="4" key="1">
    <citation type="submission" date="2016-06" db="UniProtKB">
        <authorList>
            <consortium name="WormBaseParasite"/>
        </authorList>
    </citation>
    <scope>IDENTIFICATION</scope>
</reference>
<protein>
    <submittedName>
        <fullName evidence="2 4">Uncharacterized protein</fullName>
    </submittedName>
</protein>
<dbReference type="EMBL" id="UZAN01059351">
    <property type="protein sequence ID" value="VDP92323.1"/>
    <property type="molecule type" value="Genomic_DNA"/>
</dbReference>
<gene>
    <name evidence="2" type="ORF">ECPE_LOCUS15051</name>
</gene>
<evidence type="ECO:0000313" key="3">
    <source>
        <dbReference type="Proteomes" id="UP000272942"/>
    </source>
</evidence>
<dbReference type="WBParaSite" id="ECPE_0001509101-mRNA-1">
    <property type="protein sequence ID" value="ECPE_0001509101-mRNA-1"/>
    <property type="gene ID" value="ECPE_0001509101"/>
</dbReference>
<evidence type="ECO:0000313" key="4">
    <source>
        <dbReference type="WBParaSite" id="ECPE_0001509101-mRNA-1"/>
    </source>
</evidence>
<dbReference type="Proteomes" id="UP000272942">
    <property type="component" value="Unassembled WGS sequence"/>
</dbReference>
<organism evidence="4">
    <name type="scientific">Echinostoma caproni</name>
    <dbReference type="NCBI Taxonomy" id="27848"/>
    <lineage>
        <taxon>Eukaryota</taxon>
        <taxon>Metazoa</taxon>
        <taxon>Spiralia</taxon>
        <taxon>Lophotrochozoa</taxon>
        <taxon>Platyhelminthes</taxon>
        <taxon>Trematoda</taxon>
        <taxon>Digenea</taxon>
        <taxon>Plagiorchiida</taxon>
        <taxon>Echinostomata</taxon>
        <taxon>Echinostomatoidea</taxon>
        <taxon>Echinostomatidae</taxon>
        <taxon>Echinostoma</taxon>
    </lineage>
</organism>
<accession>A0A183B766</accession>
<feature type="region of interest" description="Disordered" evidence="1">
    <location>
        <begin position="78"/>
        <end position="107"/>
    </location>
</feature>
<name>A0A183B766_9TREM</name>
<evidence type="ECO:0000313" key="2">
    <source>
        <dbReference type="EMBL" id="VDP92323.1"/>
    </source>
</evidence>
<keyword evidence="3" id="KW-1185">Reference proteome</keyword>
<evidence type="ECO:0000256" key="1">
    <source>
        <dbReference type="SAM" id="MobiDB-lite"/>
    </source>
</evidence>
<dbReference type="AlphaFoldDB" id="A0A183B766"/>
<sequence>MESVASIFRVVAKNTCGLLWSILQQVLRIGDRRFLFPLAISRHLGTLRYYLVPRFANKRLRLPRAFLSTSGNETLGGRAHIETRKKTSRQAVNTDTEEATEGQGGGSCCAPPSAISYPARVREEEIVYRESTGGFK</sequence>
<proteinExistence type="predicted"/>
<reference evidence="2 3" key="2">
    <citation type="submission" date="2018-11" db="EMBL/GenBank/DDBJ databases">
        <authorList>
            <consortium name="Pathogen Informatics"/>
        </authorList>
    </citation>
    <scope>NUCLEOTIDE SEQUENCE [LARGE SCALE GENOMIC DNA]</scope>
    <source>
        <strain evidence="2 3">Egypt</strain>
    </source>
</reference>